<dbReference type="EMBL" id="VFML01000001">
    <property type="protein sequence ID" value="TQJ05078.1"/>
    <property type="molecule type" value="Genomic_DNA"/>
</dbReference>
<keyword evidence="2" id="KW-1185">Reference proteome</keyword>
<reference evidence="1 2" key="1">
    <citation type="submission" date="2019-06" db="EMBL/GenBank/DDBJ databases">
        <title>Sequencing the genomes of 1000 actinobacteria strains.</title>
        <authorList>
            <person name="Klenk H.-P."/>
        </authorList>
    </citation>
    <scope>NUCLEOTIDE SEQUENCE [LARGE SCALE GENOMIC DNA]</scope>
    <source>
        <strain evidence="1 2">DSM 45679</strain>
    </source>
</reference>
<evidence type="ECO:0000313" key="1">
    <source>
        <dbReference type="EMBL" id="TQJ05078.1"/>
    </source>
</evidence>
<dbReference type="AlphaFoldDB" id="A0A542DPN7"/>
<dbReference type="OrthoDB" id="3624011at2"/>
<gene>
    <name evidence="1" type="ORF">FB471_4901</name>
</gene>
<accession>A0A542DPN7</accession>
<dbReference type="Proteomes" id="UP000320876">
    <property type="component" value="Unassembled WGS sequence"/>
</dbReference>
<proteinExistence type="predicted"/>
<evidence type="ECO:0000313" key="2">
    <source>
        <dbReference type="Proteomes" id="UP000320876"/>
    </source>
</evidence>
<organism evidence="1 2">
    <name type="scientific">Amycolatopsis cihanbeyliensis</name>
    <dbReference type="NCBI Taxonomy" id="1128664"/>
    <lineage>
        <taxon>Bacteria</taxon>
        <taxon>Bacillati</taxon>
        <taxon>Actinomycetota</taxon>
        <taxon>Actinomycetes</taxon>
        <taxon>Pseudonocardiales</taxon>
        <taxon>Pseudonocardiaceae</taxon>
        <taxon>Amycolatopsis</taxon>
    </lineage>
</organism>
<protein>
    <submittedName>
        <fullName evidence="1">Uncharacterized protein</fullName>
    </submittedName>
</protein>
<dbReference type="InterPro" id="IPR036689">
    <property type="entry name" value="ESAT-6-like_sf"/>
</dbReference>
<dbReference type="RefSeq" id="WP_142000662.1">
    <property type="nucleotide sequence ID" value="NZ_VFML01000001.1"/>
</dbReference>
<sequence>MGQALNTTVNGSSGTCVEAADWHDKLAKAAHDAGGEVAAARTTSESDWSGPASHAFQDSIRTVDRTAHDLGDTATAYAEALREFAATLDSVNRQMQSAITKAIGGGLEVDGPIILAPTKPNVPRPGPGQVVHGPDGAGVVMSEYRADLDAYYAAQAAYNRKIAVYNECKAIVEEARRAEGNAHHTLAAALSPPAGSQWDDLDSWSIGNTVASRVVGYVSSFENPRKEALMHAQRLGVEANFYRRWANGMVSDLDDWQLKALREAGEKAGAGQADYLKRAKEYERYIKTVPQWARTVAAAYPGRELVHALPDDAGAGLRAAQKGLKALPYAGSTLTVINEFSGAMKGEQSWGKAGVDAAANIAGGYLGAVGATAAVSAAYGSPLGPIGALVTGTVGGIVGVIGGQAVADFVVPK</sequence>
<dbReference type="Gene3D" id="1.10.287.1060">
    <property type="entry name" value="ESAT-6-like"/>
    <property type="match status" value="1"/>
</dbReference>
<comment type="caution">
    <text evidence="1">The sequence shown here is derived from an EMBL/GenBank/DDBJ whole genome shotgun (WGS) entry which is preliminary data.</text>
</comment>
<dbReference type="SUPFAM" id="SSF140453">
    <property type="entry name" value="EsxAB dimer-like"/>
    <property type="match status" value="1"/>
</dbReference>
<name>A0A542DPN7_AMYCI</name>